<keyword evidence="2" id="KW-1185">Reference proteome</keyword>
<name>A0A7X2T257_9CLOT</name>
<proteinExistence type="predicted"/>
<dbReference type="PANTHER" id="PTHR10000:SF25">
    <property type="entry name" value="PHOSPHATASE YKRA-RELATED"/>
    <property type="match status" value="1"/>
</dbReference>
<dbReference type="Gene3D" id="3.30.1240.10">
    <property type="match status" value="1"/>
</dbReference>
<organism evidence="1 2">
    <name type="scientific">Inconstantimicrobium porci</name>
    <dbReference type="NCBI Taxonomy" id="2652291"/>
    <lineage>
        <taxon>Bacteria</taxon>
        <taxon>Bacillati</taxon>
        <taxon>Bacillota</taxon>
        <taxon>Clostridia</taxon>
        <taxon>Eubacteriales</taxon>
        <taxon>Clostridiaceae</taxon>
        <taxon>Inconstantimicrobium</taxon>
    </lineage>
</organism>
<dbReference type="NCBIfam" id="TIGR01484">
    <property type="entry name" value="HAD-SF-IIB"/>
    <property type="match status" value="1"/>
</dbReference>
<dbReference type="AlphaFoldDB" id="A0A7X2T257"/>
<dbReference type="Pfam" id="PF08282">
    <property type="entry name" value="Hydrolase_3"/>
    <property type="match status" value="1"/>
</dbReference>
<dbReference type="PANTHER" id="PTHR10000">
    <property type="entry name" value="PHOSPHOSERINE PHOSPHATASE"/>
    <property type="match status" value="1"/>
</dbReference>
<gene>
    <name evidence="1" type="ORF">FYJ33_13860</name>
</gene>
<protein>
    <submittedName>
        <fullName evidence="1">HAD-IIB family hydrolase</fullName>
    </submittedName>
</protein>
<dbReference type="RefSeq" id="WP_328598714.1">
    <property type="nucleotide sequence ID" value="NZ_VULX01000031.1"/>
</dbReference>
<dbReference type="Gene3D" id="3.40.50.1000">
    <property type="entry name" value="HAD superfamily/HAD-like"/>
    <property type="match status" value="1"/>
</dbReference>
<dbReference type="Proteomes" id="UP000460287">
    <property type="component" value="Unassembled WGS sequence"/>
</dbReference>
<accession>A0A7X2T257</accession>
<dbReference type="EMBL" id="VULX01000031">
    <property type="protein sequence ID" value="MSR92446.1"/>
    <property type="molecule type" value="Genomic_DNA"/>
</dbReference>
<sequence length="194" mass="22754">MEFKNEVLLYKSIGQVLSREIADDIEYYKLDALLEGRYNIYFDKIEHITNEHILRIINQHKYEGFFTGSTYHEDNIDFDKFVVFVNENSNFEGFYNKYKDRFNFINRGNNFYEIVPVGFSKASGIEYLINYLNIDHKNTYAIGDSTNDLSMLQFCSNSIAMGNSTQSLFEHVSYITTNIDDNGIYNALKHFNLI</sequence>
<dbReference type="InterPro" id="IPR006379">
    <property type="entry name" value="HAD-SF_hydro_IIB"/>
</dbReference>
<dbReference type="InterPro" id="IPR023214">
    <property type="entry name" value="HAD_sf"/>
</dbReference>
<comment type="caution">
    <text evidence="1">The sequence shown here is derived from an EMBL/GenBank/DDBJ whole genome shotgun (WGS) entry which is preliminary data.</text>
</comment>
<dbReference type="SUPFAM" id="SSF56784">
    <property type="entry name" value="HAD-like"/>
    <property type="match status" value="1"/>
</dbReference>
<dbReference type="GO" id="GO:0000287">
    <property type="term" value="F:magnesium ion binding"/>
    <property type="evidence" value="ECO:0007669"/>
    <property type="project" value="TreeGrafter"/>
</dbReference>
<evidence type="ECO:0000313" key="1">
    <source>
        <dbReference type="EMBL" id="MSR92446.1"/>
    </source>
</evidence>
<keyword evidence="1" id="KW-0378">Hydrolase</keyword>
<dbReference type="GO" id="GO:0005829">
    <property type="term" value="C:cytosol"/>
    <property type="evidence" value="ECO:0007669"/>
    <property type="project" value="TreeGrafter"/>
</dbReference>
<dbReference type="GO" id="GO:0016791">
    <property type="term" value="F:phosphatase activity"/>
    <property type="evidence" value="ECO:0007669"/>
    <property type="project" value="TreeGrafter"/>
</dbReference>
<evidence type="ECO:0000313" key="2">
    <source>
        <dbReference type="Proteomes" id="UP000460287"/>
    </source>
</evidence>
<dbReference type="InterPro" id="IPR036412">
    <property type="entry name" value="HAD-like_sf"/>
</dbReference>
<reference evidence="1 2" key="1">
    <citation type="submission" date="2019-08" db="EMBL/GenBank/DDBJ databases">
        <title>In-depth cultivation of the pig gut microbiome towards novel bacterial diversity and tailored functional studies.</title>
        <authorList>
            <person name="Wylensek D."/>
            <person name="Hitch T.C.A."/>
            <person name="Clavel T."/>
        </authorList>
    </citation>
    <scope>NUCLEOTIDE SEQUENCE [LARGE SCALE GENOMIC DNA]</scope>
    <source>
        <strain evidence="1 2">WCA-383-APC-5B</strain>
    </source>
</reference>